<evidence type="ECO:0000313" key="7">
    <source>
        <dbReference type="EMBL" id="SDM03212.1"/>
    </source>
</evidence>
<dbReference type="EMBL" id="FNGS01000004">
    <property type="protein sequence ID" value="SDM03212.1"/>
    <property type="molecule type" value="Genomic_DNA"/>
</dbReference>
<dbReference type="SUPFAM" id="SSF53335">
    <property type="entry name" value="S-adenosyl-L-methionine-dependent methyltransferases"/>
    <property type="match status" value="1"/>
</dbReference>
<comment type="similarity">
    <text evidence="1 6">Belongs to the methyltransferase superfamily. RsmH family.</text>
</comment>
<sequence length="307" mass="34694">MSSAFDYHRPVMLEECLEGLNIQPDGIYVDVTFGGGGHSKAILERLGPDGRLVAFDQDPDARNEARKLDDNRLLFVEANFRYLKKFLRVHGIKQVNGILADLGISSHQIDVPERGFSTRFDGPLDMRMNPNAEFSAQQVINEYGEAELHKIFGLYGEIKNARTLAAAVQAARMNQPIHTVQDFRNVLQRFAPKGKEFKYFAQVFQAVRIEVNEEMTVLEEFLTQVPEVLAPGGRLVVMSYHSLEDRLVKNFIRAGKFYGEAEKDLYGNELKPLRSVTRKPVEATAEEIALNPRARSAKLRIAEPNMV</sequence>
<organism evidence="7 8">
    <name type="scientific">Siphonobacter aquaeclarae</name>
    <dbReference type="NCBI Taxonomy" id="563176"/>
    <lineage>
        <taxon>Bacteria</taxon>
        <taxon>Pseudomonadati</taxon>
        <taxon>Bacteroidota</taxon>
        <taxon>Cytophagia</taxon>
        <taxon>Cytophagales</taxon>
        <taxon>Cytophagaceae</taxon>
        <taxon>Siphonobacter</taxon>
    </lineage>
</organism>
<proteinExistence type="inferred from homology"/>
<evidence type="ECO:0000256" key="3">
    <source>
        <dbReference type="ARBA" id="ARBA00022603"/>
    </source>
</evidence>
<dbReference type="PANTHER" id="PTHR11265:SF0">
    <property type="entry name" value="12S RRNA N4-METHYLCYTIDINE METHYLTRANSFERASE"/>
    <property type="match status" value="1"/>
</dbReference>
<dbReference type="Pfam" id="PF01795">
    <property type="entry name" value="Methyltransf_5"/>
    <property type="match status" value="1"/>
</dbReference>
<evidence type="ECO:0000256" key="1">
    <source>
        <dbReference type="ARBA" id="ARBA00010396"/>
    </source>
</evidence>
<dbReference type="InterPro" id="IPR002903">
    <property type="entry name" value="RsmH"/>
</dbReference>
<protein>
    <recommendedName>
        <fullName evidence="6">Ribosomal RNA small subunit methyltransferase H</fullName>
        <ecNumber evidence="6">2.1.1.199</ecNumber>
    </recommendedName>
    <alternativeName>
        <fullName evidence="6">16S rRNA m(4)C1402 methyltransferase</fullName>
    </alternativeName>
    <alternativeName>
        <fullName evidence="6">rRNA (cytosine-N(4)-)-methyltransferase RsmH</fullName>
    </alternativeName>
</protein>
<dbReference type="NCBIfam" id="TIGR00006">
    <property type="entry name" value="16S rRNA (cytosine(1402)-N(4))-methyltransferase RsmH"/>
    <property type="match status" value="1"/>
</dbReference>
<gene>
    <name evidence="6" type="primary">rsmH</name>
    <name evidence="7" type="ORF">SAMN04488090_2359</name>
</gene>
<keyword evidence="2 6" id="KW-0698">rRNA processing</keyword>
<feature type="binding site" evidence="6">
    <location>
        <position position="80"/>
    </location>
    <ligand>
        <name>S-adenosyl-L-methionine</name>
        <dbReference type="ChEBI" id="CHEBI:59789"/>
    </ligand>
</feature>
<feature type="binding site" evidence="6">
    <location>
        <position position="101"/>
    </location>
    <ligand>
        <name>S-adenosyl-L-methionine</name>
        <dbReference type="ChEBI" id="CHEBI:59789"/>
    </ligand>
</feature>
<comment type="function">
    <text evidence="6">Specifically methylates the N4 position of cytidine in position 1402 (C1402) of 16S rRNA.</text>
</comment>
<keyword evidence="3 6" id="KW-0489">Methyltransferase</keyword>
<feature type="binding site" evidence="6">
    <location>
        <begin position="36"/>
        <end position="38"/>
    </location>
    <ligand>
        <name>S-adenosyl-L-methionine</name>
        <dbReference type="ChEBI" id="CHEBI:59789"/>
    </ligand>
</feature>
<name>A0A1G9PWM6_9BACT</name>
<dbReference type="EC" id="2.1.1.199" evidence="6"/>
<feature type="binding site" evidence="6">
    <location>
        <position position="108"/>
    </location>
    <ligand>
        <name>S-adenosyl-L-methionine</name>
        <dbReference type="ChEBI" id="CHEBI:59789"/>
    </ligand>
</feature>
<dbReference type="Proteomes" id="UP000198901">
    <property type="component" value="Unassembled WGS sequence"/>
</dbReference>
<evidence type="ECO:0000256" key="6">
    <source>
        <dbReference type="HAMAP-Rule" id="MF_01007"/>
    </source>
</evidence>
<dbReference type="GO" id="GO:0005737">
    <property type="term" value="C:cytoplasm"/>
    <property type="evidence" value="ECO:0007669"/>
    <property type="project" value="UniProtKB-SubCell"/>
</dbReference>
<keyword evidence="8" id="KW-1185">Reference proteome</keyword>
<dbReference type="PANTHER" id="PTHR11265">
    <property type="entry name" value="S-ADENOSYL-METHYLTRANSFERASE MRAW"/>
    <property type="match status" value="1"/>
</dbReference>
<dbReference type="AlphaFoldDB" id="A0A1G9PWM6"/>
<dbReference type="InterPro" id="IPR023397">
    <property type="entry name" value="SAM-dep_MeTrfase_MraW_recog"/>
</dbReference>
<evidence type="ECO:0000256" key="2">
    <source>
        <dbReference type="ARBA" id="ARBA00022552"/>
    </source>
</evidence>
<dbReference type="GO" id="GO:0070475">
    <property type="term" value="P:rRNA base methylation"/>
    <property type="evidence" value="ECO:0007669"/>
    <property type="project" value="UniProtKB-UniRule"/>
</dbReference>
<dbReference type="PIRSF" id="PIRSF004486">
    <property type="entry name" value="MraW"/>
    <property type="match status" value="1"/>
</dbReference>
<dbReference type="GO" id="GO:0071424">
    <property type="term" value="F:rRNA (cytosine-N4-)-methyltransferase activity"/>
    <property type="evidence" value="ECO:0007669"/>
    <property type="project" value="UniProtKB-UniRule"/>
</dbReference>
<keyword evidence="6" id="KW-0963">Cytoplasm</keyword>
<feature type="binding site" evidence="6">
    <location>
        <position position="56"/>
    </location>
    <ligand>
        <name>S-adenosyl-L-methionine</name>
        <dbReference type="ChEBI" id="CHEBI:59789"/>
    </ligand>
</feature>
<keyword evidence="4 6" id="KW-0808">Transferase</keyword>
<comment type="catalytic activity">
    <reaction evidence="6">
        <text>cytidine(1402) in 16S rRNA + S-adenosyl-L-methionine = N(4)-methylcytidine(1402) in 16S rRNA + S-adenosyl-L-homocysteine + H(+)</text>
        <dbReference type="Rhea" id="RHEA:42928"/>
        <dbReference type="Rhea" id="RHEA-COMP:10286"/>
        <dbReference type="Rhea" id="RHEA-COMP:10287"/>
        <dbReference type="ChEBI" id="CHEBI:15378"/>
        <dbReference type="ChEBI" id="CHEBI:57856"/>
        <dbReference type="ChEBI" id="CHEBI:59789"/>
        <dbReference type="ChEBI" id="CHEBI:74506"/>
        <dbReference type="ChEBI" id="CHEBI:82748"/>
        <dbReference type="EC" id="2.1.1.199"/>
    </reaction>
</comment>
<comment type="subcellular location">
    <subcellularLocation>
        <location evidence="6">Cytoplasm</location>
    </subcellularLocation>
</comment>
<dbReference type="Gene3D" id="3.40.50.150">
    <property type="entry name" value="Vaccinia Virus protein VP39"/>
    <property type="match status" value="1"/>
</dbReference>
<dbReference type="Gene3D" id="1.10.150.170">
    <property type="entry name" value="Putative methyltransferase TM0872, insert domain"/>
    <property type="match status" value="1"/>
</dbReference>
<evidence type="ECO:0000256" key="4">
    <source>
        <dbReference type="ARBA" id="ARBA00022679"/>
    </source>
</evidence>
<dbReference type="RefSeq" id="WP_245689911.1">
    <property type="nucleotide sequence ID" value="NZ_FNGS01000004.1"/>
</dbReference>
<dbReference type="STRING" id="563176.SAMN04488090_2359"/>
<dbReference type="SUPFAM" id="SSF81799">
    <property type="entry name" value="Putative methyltransferase TM0872, insert domain"/>
    <property type="match status" value="1"/>
</dbReference>
<keyword evidence="5 6" id="KW-0949">S-adenosyl-L-methionine</keyword>
<dbReference type="HAMAP" id="MF_01007">
    <property type="entry name" value="16SrRNA_methyltr_H"/>
    <property type="match status" value="1"/>
</dbReference>
<evidence type="ECO:0000313" key="8">
    <source>
        <dbReference type="Proteomes" id="UP000198901"/>
    </source>
</evidence>
<reference evidence="7 8" key="1">
    <citation type="submission" date="2016-10" db="EMBL/GenBank/DDBJ databases">
        <authorList>
            <person name="de Groot N.N."/>
        </authorList>
    </citation>
    <scope>NUCLEOTIDE SEQUENCE [LARGE SCALE GENOMIC DNA]</scope>
    <source>
        <strain evidence="7 8">DSM 21668</strain>
    </source>
</reference>
<evidence type="ECO:0000256" key="5">
    <source>
        <dbReference type="ARBA" id="ARBA00022691"/>
    </source>
</evidence>
<dbReference type="InterPro" id="IPR029063">
    <property type="entry name" value="SAM-dependent_MTases_sf"/>
</dbReference>
<accession>A0A1G9PWM6</accession>